<keyword evidence="4" id="KW-0325">Glycoprotein</keyword>
<dbReference type="InterPro" id="IPR013783">
    <property type="entry name" value="Ig-like_fold"/>
</dbReference>
<dbReference type="PANTHER" id="PTHR12080:SF55">
    <property type="entry name" value="LYMPHOCYTE FUNCTION-ASSOCIATED ANTIGEN 3"/>
    <property type="match status" value="1"/>
</dbReference>
<dbReference type="SUPFAM" id="SSF48726">
    <property type="entry name" value="Immunoglobulin"/>
    <property type="match status" value="2"/>
</dbReference>
<evidence type="ECO:0000256" key="1">
    <source>
        <dbReference type="ARBA" id="ARBA00004370"/>
    </source>
</evidence>
<feature type="transmembrane region" description="Helical" evidence="5">
    <location>
        <begin position="218"/>
        <end position="243"/>
    </location>
</feature>
<evidence type="ECO:0000256" key="5">
    <source>
        <dbReference type="SAM" id="Phobius"/>
    </source>
</evidence>
<keyword evidence="9" id="KW-1185">Reference proteome</keyword>
<dbReference type="Pfam" id="PF07686">
    <property type="entry name" value="V-set"/>
    <property type="match status" value="1"/>
</dbReference>
<evidence type="ECO:0000313" key="9">
    <source>
        <dbReference type="Proteomes" id="UP001295444"/>
    </source>
</evidence>
<evidence type="ECO:0000256" key="3">
    <source>
        <dbReference type="ARBA" id="ARBA00023136"/>
    </source>
</evidence>
<evidence type="ECO:0000256" key="4">
    <source>
        <dbReference type="ARBA" id="ARBA00023180"/>
    </source>
</evidence>
<dbReference type="InterPro" id="IPR013106">
    <property type="entry name" value="Ig_V-set"/>
</dbReference>
<protein>
    <submittedName>
        <fullName evidence="8">SLAM family member 5-like</fullName>
    </submittedName>
</protein>
<keyword evidence="3 5" id="KW-0472">Membrane</keyword>
<dbReference type="InterPro" id="IPR015631">
    <property type="entry name" value="CD2/SLAM_rcpt"/>
</dbReference>
<dbReference type="InterPro" id="IPR007110">
    <property type="entry name" value="Ig-like_dom"/>
</dbReference>
<accession>A0AAD1WWP3</accession>
<keyword evidence="5" id="KW-0812">Transmembrane</keyword>
<evidence type="ECO:0000256" key="6">
    <source>
        <dbReference type="SAM" id="SignalP"/>
    </source>
</evidence>
<dbReference type="Proteomes" id="UP001295444">
    <property type="component" value="Chromosome 13"/>
</dbReference>
<feature type="domain" description="Ig-like" evidence="7">
    <location>
        <begin position="129"/>
        <end position="199"/>
    </location>
</feature>
<gene>
    <name evidence="8" type="ORF">PECUL_23A028097</name>
</gene>
<evidence type="ECO:0000256" key="2">
    <source>
        <dbReference type="ARBA" id="ARBA00022729"/>
    </source>
</evidence>
<feature type="chain" id="PRO_5041909815" evidence="6">
    <location>
        <begin position="21"/>
        <end position="249"/>
    </location>
</feature>
<dbReference type="PROSITE" id="PS50835">
    <property type="entry name" value="IG_LIKE"/>
    <property type="match status" value="1"/>
</dbReference>
<sequence length="249" mass="27775">MIYIHIWITVFLFLPKSILCALPWRDERTVIGAVGGDLILPIKQTGIKYISWVTVNGGTHFATTKPGGDIDIRDNRYEGRLYGTADGSLNFTKLTREDQGEYTATIRTVPGYRHCNKKYNLRVFKKLLPEDIEILPNVTRNGTCGVILSCKVNGSDVRITWSRSDSSVIINGLLHILDTNTIFTCTAQNPISTISRTVIPKSYCQEDLQTMSTPGNDLLYGVFIAKGFEVVIVGLFLTINLLLTKKQDA</sequence>
<proteinExistence type="predicted"/>
<dbReference type="PANTHER" id="PTHR12080">
    <property type="entry name" value="SIGNALING LYMPHOCYTIC ACTIVATION MOLECULE"/>
    <property type="match status" value="1"/>
</dbReference>
<reference evidence="8" key="1">
    <citation type="submission" date="2022-03" db="EMBL/GenBank/DDBJ databases">
        <authorList>
            <person name="Alioto T."/>
            <person name="Alioto T."/>
            <person name="Gomez Garrido J."/>
        </authorList>
    </citation>
    <scope>NUCLEOTIDE SEQUENCE</scope>
</reference>
<dbReference type="AlphaFoldDB" id="A0AAD1WWP3"/>
<dbReference type="InterPro" id="IPR003599">
    <property type="entry name" value="Ig_sub"/>
</dbReference>
<keyword evidence="5" id="KW-1133">Transmembrane helix</keyword>
<organism evidence="8 9">
    <name type="scientific">Pelobates cultripes</name>
    <name type="common">Western spadefoot toad</name>
    <dbReference type="NCBI Taxonomy" id="61616"/>
    <lineage>
        <taxon>Eukaryota</taxon>
        <taxon>Metazoa</taxon>
        <taxon>Chordata</taxon>
        <taxon>Craniata</taxon>
        <taxon>Vertebrata</taxon>
        <taxon>Euteleostomi</taxon>
        <taxon>Amphibia</taxon>
        <taxon>Batrachia</taxon>
        <taxon>Anura</taxon>
        <taxon>Pelobatoidea</taxon>
        <taxon>Pelobatidae</taxon>
        <taxon>Pelobates</taxon>
    </lineage>
</organism>
<comment type="subcellular location">
    <subcellularLocation>
        <location evidence="1">Membrane</location>
    </subcellularLocation>
</comment>
<dbReference type="SMART" id="SM00409">
    <property type="entry name" value="IG"/>
    <property type="match status" value="2"/>
</dbReference>
<dbReference type="EMBL" id="OW240924">
    <property type="protein sequence ID" value="CAH2327016.1"/>
    <property type="molecule type" value="Genomic_DNA"/>
</dbReference>
<dbReference type="Gene3D" id="2.60.40.10">
    <property type="entry name" value="Immunoglobulins"/>
    <property type="match status" value="2"/>
</dbReference>
<dbReference type="InterPro" id="IPR036179">
    <property type="entry name" value="Ig-like_dom_sf"/>
</dbReference>
<evidence type="ECO:0000259" key="7">
    <source>
        <dbReference type="PROSITE" id="PS50835"/>
    </source>
</evidence>
<feature type="signal peptide" evidence="6">
    <location>
        <begin position="1"/>
        <end position="20"/>
    </location>
</feature>
<keyword evidence="2 6" id="KW-0732">Signal</keyword>
<evidence type="ECO:0000313" key="8">
    <source>
        <dbReference type="EMBL" id="CAH2327016.1"/>
    </source>
</evidence>
<name>A0AAD1WWP3_PELCU</name>
<dbReference type="GO" id="GO:0016020">
    <property type="term" value="C:membrane"/>
    <property type="evidence" value="ECO:0007669"/>
    <property type="project" value="UniProtKB-SubCell"/>
</dbReference>